<dbReference type="OrthoDB" id="9948at2157"/>
<dbReference type="RefSeq" id="WP_048098838.1">
    <property type="nucleotide sequence ID" value="NZ_JFZT01000017.1"/>
</dbReference>
<gene>
    <name evidence="1" type="ORF">CM19_02640</name>
</gene>
<organism evidence="1 2">
    <name type="scientific">Candidatus Acidianus copahuensis</name>
    <dbReference type="NCBI Taxonomy" id="1160895"/>
    <lineage>
        <taxon>Archaea</taxon>
        <taxon>Thermoproteota</taxon>
        <taxon>Thermoprotei</taxon>
        <taxon>Sulfolobales</taxon>
        <taxon>Sulfolobaceae</taxon>
        <taxon>Acidianus</taxon>
    </lineage>
</organism>
<name>A0A031LUI4_9CREN</name>
<keyword evidence="2" id="KW-1185">Reference proteome</keyword>
<evidence type="ECO:0000313" key="2">
    <source>
        <dbReference type="Proteomes" id="UP000024332"/>
    </source>
</evidence>
<dbReference type="EMBL" id="JFZT01000017">
    <property type="protein sequence ID" value="EZQ11114.1"/>
    <property type="molecule type" value="Genomic_DNA"/>
</dbReference>
<dbReference type="STRING" id="1160895.CM19_02640"/>
<dbReference type="Pfam" id="PF05559">
    <property type="entry name" value="DUF763"/>
    <property type="match status" value="1"/>
</dbReference>
<dbReference type="Proteomes" id="UP000024332">
    <property type="component" value="Unassembled WGS sequence"/>
</dbReference>
<accession>A0A031LUI4</accession>
<sequence>MEIEGIADLPLHTGHVPPWLVPIMKRLAKGIVDIMSLEWGTDKVVERLSNPLWFQSFNNAIGMDWDSSGSTTVTLGILKDVLSPSDGLVVIGGKGKNARKVPEELRQISKYIDVDVESAERSSRLAAKVDTTLVQDGHQLYHHSMIISESGKWGIIQQGMNPETKFARRYHWKNTQQFIVEPHEAIAGIKGVAVNVIEKDKEGTRKTILDLLRENPRKIVERISIAKSALRHESLDFWLTNASVVGISKEARIVYMKPIDESKLLKVLNGIYETNPSTLEEALLSGMGPSTARALFLISDLIYSEPPSFKDPVNYPPDPFKYAYAIGGKDGIPYPVNRRVALEVIHTIEEVVEKAKIDRKEKDFALKKLRDLSHGTKKGT</sequence>
<evidence type="ECO:0008006" key="3">
    <source>
        <dbReference type="Google" id="ProtNLM"/>
    </source>
</evidence>
<dbReference type="AlphaFoldDB" id="A0A031LUI4"/>
<evidence type="ECO:0000313" key="1">
    <source>
        <dbReference type="EMBL" id="EZQ11114.1"/>
    </source>
</evidence>
<comment type="caution">
    <text evidence="1">The sequence shown here is derived from an EMBL/GenBank/DDBJ whole genome shotgun (WGS) entry which is preliminary data.</text>
</comment>
<dbReference type="PANTHER" id="PTHR38597:SF1">
    <property type="entry name" value="BLL3834 PROTEIN"/>
    <property type="match status" value="1"/>
</dbReference>
<protein>
    <recommendedName>
        <fullName evidence="3">DUF763 domain-containing protein</fullName>
    </recommendedName>
</protein>
<dbReference type="PANTHER" id="PTHR38597">
    <property type="entry name" value="BLL3834 PROTEIN"/>
    <property type="match status" value="1"/>
</dbReference>
<proteinExistence type="predicted"/>
<dbReference type="InterPro" id="IPR008482">
    <property type="entry name" value="DUF763"/>
</dbReference>
<reference evidence="1 2" key="1">
    <citation type="submission" date="2014-03" db="EMBL/GenBank/DDBJ databases">
        <title>Draft genome sequence of the novel thermoacidophilic archaea Acidianus copahuensis ALE1 strain, isolated from Copahue volcanic area in Neuquen Argentina.</title>
        <authorList>
            <person name="Urbieta M.S."/>
            <person name="Rascovan N."/>
            <person name="Castro C."/>
            <person name="Revale S."/>
            <person name="Giaveno M.A."/>
            <person name="Vazquez M.P."/>
            <person name="Donati E.R."/>
        </authorList>
    </citation>
    <scope>NUCLEOTIDE SEQUENCE [LARGE SCALE GENOMIC DNA]</scope>
    <source>
        <strain evidence="1 2">ALE1</strain>
    </source>
</reference>